<dbReference type="OrthoDB" id="2350349at2759"/>
<reference evidence="2 3" key="1">
    <citation type="submission" date="2016-04" db="EMBL/GenBank/DDBJ databases">
        <title>Genome analyses suggest a sexual origin of heterokaryosis in a supposedly ancient asexual fungus.</title>
        <authorList>
            <person name="Ropars J."/>
            <person name="Sedzielewska K."/>
            <person name="Noel J."/>
            <person name="Charron P."/>
            <person name="Farinelli L."/>
            <person name="Marton T."/>
            <person name="Kruger M."/>
            <person name="Pelin A."/>
            <person name="Brachmann A."/>
            <person name="Corradi N."/>
        </authorList>
    </citation>
    <scope>NUCLEOTIDE SEQUENCE [LARGE SCALE GENOMIC DNA]</scope>
    <source>
        <strain evidence="2 3">C2</strain>
    </source>
</reference>
<dbReference type="VEuPathDB" id="FungiDB:RhiirA1_496794"/>
<evidence type="ECO:0000256" key="1">
    <source>
        <dbReference type="SAM" id="MobiDB-lite"/>
    </source>
</evidence>
<dbReference type="Proteomes" id="UP000233469">
    <property type="component" value="Unassembled WGS sequence"/>
</dbReference>
<gene>
    <name evidence="2" type="ORF">RhiirC2_721168</name>
</gene>
<dbReference type="AlphaFoldDB" id="A0A2N1M7C4"/>
<dbReference type="VEuPathDB" id="FungiDB:FUN_002431"/>
<comment type="caution">
    <text evidence="2">The sequence shown here is derived from an EMBL/GenBank/DDBJ whole genome shotgun (WGS) entry which is preliminary data.</text>
</comment>
<accession>A0A2N1M7C4</accession>
<feature type="compositionally biased region" description="Basic and acidic residues" evidence="1">
    <location>
        <begin position="56"/>
        <end position="65"/>
    </location>
</feature>
<proteinExistence type="predicted"/>
<organism evidence="2 3">
    <name type="scientific">Rhizophagus irregularis</name>
    <dbReference type="NCBI Taxonomy" id="588596"/>
    <lineage>
        <taxon>Eukaryota</taxon>
        <taxon>Fungi</taxon>
        <taxon>Fungi incertae sedis</taxon>
        <taxon>Mucoromycota</taxon>
        <taxon>Glomeromycotina</taxon>
        <taxon>Glomeromycetes</taxon>
        <taxon>Glomerales</taxon>
        <taxon>Glomeraceae</taxon>
        <taxon>Rhizophagus</taxon>
    </lineage>
</organism>
<sequence length="156" mass="17641">MLRYLRSDATHLSAEDIQDIIKAKNSMKWASEVMANKYKISTRRVYQIWRGAHPPIDPKDIKPLSEEPDSTQQADPVECNIISGSKIKKTGRKKPKSKSIHISSTKDLCENENGIPGAKKEIISFTEFSEDVLDLYKKTDNTIEGIKARGRPLITK</sequence>
<name>A0A2N1M7C4_9GLOM</name>
<reference evidence="2 3" key="2">
    <citation type="submission" date="2017-10" db="EMBL/GenBank/DDBJ databases">
        <title>Extensive intraspecific genome diversity in a model arbuscular mycorrhizal fungus.</title>
        <authorList>
            <person name="Chen E.C.H."/>
            <person name="Morin E."/>
            <person name="Baudet D."/>
            <person name="Noel J."/>
            <person name="Ndikumana S."/>
            <person name="Charron P."/>
            <person name="St-Onge C."/>
            <person name="Giorgi J."/>
            <person name="Grigoriev I.V."/>
            <person name="Roux C."/>
            <person name="Martin F.M."/>
            <person name="Corradi N."/>
        </authorList>
    </citation>
    <scope>NUCLEOTIDE SEQUENCE [LARGE SCALE GENOMIC DNA]</scope>
    <source>
        <strain evidence="2 3">C2</strain>
    </source>
</reference>
<dbReference type="VEuPathDB" id="FungiDB:RhiirFUN_011869"/>
<protein>
    <submittedName>
        <fullName evidence="2">Uncharacterized protein</fullName>
    </submittedName>
</protein>
<evidence type="ECO:0000313" key="2">
    <source>
        <dbReference type="EMBL" id="PKK57531.1"/>
    </source>
</evidence>
<feature type="compositionally biased region" description="Basic residues" evidence="1">
    <location>
        <begin position="86"/>
        <end position="99"/>
    </location>
</feature>
<feature type="region of interest" description="Disordered" evidence="1">
    <location>
        <begin position="55"/>
        <end position="110"/>
    </location>
</feature>
<evidence type="ECO:0000313" key="3">
    <source>
        <dbReference type="Proteomes" id="UP000233469"/>
    </source>
</evidence>
<dbReference type="EMBL" id="LLXL01004305">
    <property type="protein sequence ID" value="PKK57531.1"/>
    <property type="molecule type" value="Genomic_DNA"/>
</dbReference>